<name>A0A830BGF1_9LAMI</name>
<evidence type="ECO:0000313" key="2">
    <source>
        <dbReference type="Proteomes" id="UP000653305"/>
    </source>
</evidence>
<proteinExistence type="predicted"/>
<gene>
    <name evidence="1" type="ORF">PHJA_000441600</name>
</gene>
<dbReference type="InterPro" id="IPR053234">
    <property type="entry name" value="RPM1_Interactor"/>
</dbReference>
<keyword evidence="2" id="KW-1185">Reference proteome</keyword>
<comment type="caution">
    <text evidence="1">The sequence shown here is derived from an EMBL/GenBank/DDBJ whole genome shotgun (WGS) entry which is preliminary data.</text>
</comment>
<reference evidence="1" key="1">
    <citation type="submission" date="2020-07" db="EMBL/GenBank/DDBJ databases">
        <title>Ethylene signaling mediates host invasion by parasitic plants.</title>
        <authorList>
            <person name="Yoshida S."/>
        </authorList>
    </citation>
    <scope>NUCLEOTIDE SEQUENCE</scope>
    <source>
        <strain evidence="1">Okayama</strain>
    </source>
</reference>
<dbReference type="Proteomes" id="UP000653305">
    <property type="component" value="Unassembled WGS sequence"/>
</dbReference>
<evidence type="ECO:0000313" key="1">
    <source>
        <dbReference type="EMBL" id="GFP82985.1"/>
    </source>
</evidence>
<dbReference type="OrthoDB" id="266020at2759"/>
<dbReference type="EMBL" id="BMAC01000055">
    <property type="protein sequence ID" value="GFP82985.1"/>
    <property type="molecule type" value="Genomic_DNA"/>
</dbReference>
<organism evidence="1 2">
    <name type="scientific">Phtheirospermum japonicum</name>
    <dbReference type="NCBI Taxonomy" id="374723"/>
    <lineage>
        <taxon>Eukaryota</taxon>
        <taxon>Viridiplantae</taxon>
        <taxon>Streptophyta</taxon>
        <taxon>Embryophyta</taxon>
        <taxon>Tracheophyta</taxon>
        <taxon>Spermatophyta</taxon>
        <taxon>Magnoliopsida</taxon>
        <taxon>eudicotyledons</taxon>
        <taxon>Gunneridae</taxon>
        <taxon>Pentapetalae</taxon>
        <taxon>asterids</taxon>
        <taxon>lamiids</taxon>
        <taxon>Lamiales</taxon>
        <taxon>Orobanchaceae</taxon>
        <taxon>Orobanchaceae incertae sedis</taxon>
        <taxon>Phtheirospermum</taxon>
    </lineage>
</organism>
<dbReference type="PANTHER" id="PTHR33443">
    <property type="entry name" value="ZGC:112980"/>
    <property type="match status" value="1"/>
</dbReference>
<dbReference type="AlphaFoldDB" id="A0A830BGF1"/>
<accession>A0A830BGF1</accession>
<sequence>MENSSQLILEISSDEEVGFGEPGKAGDYGVGGGGFGGMDDCDWLSELLGEVGDNKNDDTDDVVLVSETFANPPKKSRFESLKPSSKVVDDDDDCVILDGDPDKPVVAAAVNCGVGYFWSHTSERHVFAVADHFKLDFPHARHLCVKFLFASSPHATHCSQCHCYVCDSLAPCSHWGTGVSSIDHCHATDKDEYWKTERKRIKNGDKPMSAVIPCGIPNTSHSQSVFQPTTQAPPLSPLSPQWSKSPFPLTPIVRPVTAHLSSGPTAARPIPVIRAPRSQLSHILKRPGLVGASPPNNSHLHGPQLPTSSLKRCRVLKQTPVPTHQRVMGTRTVRPTQQVSYPQSVNNVGHANYLHFSHPHFQQYVNTTNFVSTVAHSQPHVASQTSVFRPKTYVPSQNAIGSEMHSIYTIPSNQIAGNNNLESRSSQLQARGNPNSSLFGTLSDFQKVNNHTQNGIYANTNDFGLAWDYSSLIPGNMQVQGAVQLGQSVGPVENSQIQSVVEPVIDNNYQQQGVDNNGGCQFPESIPNGTFDFLFDNLMFESNSVPVVSEVPVSPLWNAYSPEPASVDTGNLFDF</sequence>
<dbReference type="PANTHER" id="PTHR33443:SF35">
    <property type="entry name" value="VQ DOMAIN-CONTAINING PROTEIN"/>
    <property type="match status" value="1"/>
</dbReference>
<protein>
    <submittedName>
        <fullName evidence="1">Uncharacterized protein</fullName>
    </submittedName>
</protein>